<accession>A0ACC0PZ32</accession>
<dbReference type="Proteomes" id="UP001062846">
    <property type="component" value="Chromosome 1"/>
</dbReference>
<keyword evidence="2" id="KW-1185">Reference proteome</keyword>
<name>A0ACC0PZ32_RHOML</name>
<organism evidence="1 2">
    <name type="scientific">Rhododendron molle</name>
    <name type="common">Chinese azalea</name>
    <name type="synonym">Azalea mollis</name>
    <dbReference type="NCBI Taxonomy" id="49168"/>
    <lineage>
        <taxon>Eukaryota</taxon>
        <taxon>Viridiplantae</taxon>
        <taxon>Streptophyta</taxon>
        <taxon>Embryophyta</taxon>
        <taxon>Tracheophyta</taxon>
        <taxon>Spermatophyta</taxon>
        <taxon>Magnoliopsida</taxon>
        <taxon>eudicotyledons</taxon>
        <taxon>Gunneridae</taxon>
        <taxon>Pentapetalae</taxon>
        <taxon>asterids</taxon>
        <taxon>Ericales</taxon>
        <taxon>Ericaceae</taxon>
        <taxon>Ericoideae</taxon>
        <taxon>Rhodoreae</taxon>
        <taxon>Rhododendron</taxon>
    </lineage>
</organism>
<evidence type="ECO:0000313" key="1">
    <source>
        <dbReference type="EMBL" id="KAI8571027.1"/>
    </source>
</evidence>
<dbReference type="EMBL" id="CM046388">
    <property type="protein sequence ID" value="KAI8571027.1"/>
    <property type="molecule type" value="Genomic_DNA"/>
</dbReference>
<gene>
    <name evidence="1" type="ORF">RHMOL_Rhmol01G0084900</name>
</gene>
<sequence length="74" mass="8480">MHNHHDYILWDGHSPPSLAHLGRDGVDYEFCLSWVSDLPPRPKMEKQACISGLHCLKMNDLDGELEKRTVTYSS</sequence>
<reference evidence="1" key="1">
    <citation type="submission" date="2022-02" db="EMBL/GenBank/DDBJ databases">
        <title>Plant Genome Project.</title>
        <authorList>
            <person name="Zhang R.-G."/>
        </authorList>
    </citation>
    <scope>NUCLEOTIDE SEQUENCE</scope>
    <source>
        <strain evidence="1">AT1</strain>
    </source>
</reference>
<evidence type="ECO:0000313" key="2">
    <source>
        <dbReference type="Proteomes" id="UP001062846"/>
    </source>
</evidence>
<protein>
    <submittedName>
        <fullName evidence="1">Uncharacterized protein</fullName>
    </submittedName>
</protein>
<comment type="caution">
    <text evidence="1">The sequence shown here is derived from an EMBL/GenBank/DDBJ whole genome shotgun (WGS) entry which is preliminary data.</text>
</comment>
<proteinExistence type="predicted"/>